<evidence type="ECO:0000259" key="1">
    <source>
        <dbReference type="Pfam" id="PF03435"/>
    </source>
</evidence>
<dbReference type="Proteomes" id="UP000179360">
    <property type="component" value="Unassembled WGS sequence"/>
</dbReference>
<dbReference type="EMBL" id="MFSY01000127">
    <property type="protein sequence ID" value="OGI43920.1"/>
    <property type="molecule type" value="Genomic_DNA"/>
</dbReference>
<feature type="domain" description="Saccharopine dehydrogenase NADP binding" evidence="1">
    <location>
        <begin position="14"/>
        <end position="133"/>
    </location>
</feature>
<protein>
    <recommendedName>
        <fullName evidence="1">Saccharopine dehydrogenase NADP binding domain-containing protein</fullName>
    </recommendedName>
</protein>
<accession>A0A1F6TFL6</accession>
<dbReference type="STRING" id="1817764.A2637_06385"/>
<organism evidence="2 3">
    <name type="scientific">Candidatus Muproteobacteria bacterium RIFCSPHIGHO2_01_FULL_65_16</name>
    <dbReference type="NCBI Taxonomy" id="1817764"/>
    <lineage>
        <taxon>Bacteria</taxon>
        <taxon>Pseudomonadati</taxon>
        <taxon>Pseudomonadota</taxon>
        <taxon>Candidatus Muproteobacteria</taxon>
    </lineage>
</organism>
<evidence type="ECO:0000313" key="3">
    <source>
        <dbReference type="Proteomes" id="UP000179360"/>
    </source>
</evidence>
<gene>
    <name evidence="2" type="ORF">A2637_06385</name>
</gene>
<dbReference type="Gene3D" id="3.40.50.720">
    <property type="entry name" value="NAD(P)-binding Rossmann-like Domain"/>
    <property type="match status" value="1"/>
</dbReference>
<evidence type="ECO:0000313" key="2">
    <source>
        <dbReference type="EMBL" id="OGI43920.1"/>
    </source>
</evidence>
<proteinExistence type="predicted"/>
<dbReference type="Gene3D" id="3.30.360.10">
    <property type="entry name" value="Dihydrodipicolinate Reductase, domain 2"/>
    <property type="match status" value="1"/>
</dbReference>
<sequence length="366" mass="39355">MTRAAVMRMQKRKVLVLGEFGAFGRRIGAALSRSPLVECLLGVDLRRKGARRAREIGATVIPVDINDAASMRRALDGVFAVVNTSGPFHARDYRVAEACADLGVHYVDPAETREHVANIAQLARRAEKSGSLIVSGAAAVPAVSAALVDLMRGEFDRIGEIHTFVSPGRGDRREVAAVRAVLAYDGGPKRSRERGRARQRPETVHFPPPVGRRRGYLCAMPDLDLFPRRYGAQTVTCRIGPPTWFNRLVIAGLGRVRRRGLIENLPRAAALLLRSGGPGLGRGRVGAGMRVLIHGQKGGQPVSHSIYLMARDASGPAISAAPAIALVKQWVGRGVPQAGAMPAVGLLAWDDIKTELMGYDIVLVRA</sequence>
<dbReference type="PANTHER" id="PTHR43796">
    <property type="entry name" value="CARBOXYNORSPERMIDINE SYNTHASE"/>
    <property type="match status" value="1"/>
</dbReference>
<name>A0A1F6TFL6_9PROT</name>
<reference evidence="2 3" key="1">
    <citation type="journal article" date="2016" name="Nat. Commun.">
        <title>Thousands of microbial genomes shed light on interconnected biogeochemical processes in an aquifer system.</title>
        <authorList>
            <person name="Anantharaman K."/>
            <person name="Brown C.T."/>
            <person name="Hug L.A."/>
            <person name="Sharon I."/>
            <person name="Castelle C.J."/>
            <person name="Probst A.J."/>
            <person name="Thomas B.C."/>
            <person name="Singh A."/>
            <person name="Wilkins M.J."/>
            <person name="Karaoz U."/>
            <person name="Brodie E.L."/>
            <person name="Williams K.H."/>
            <person name="Hubbard S.S."/>
            <person name="Banfield J.F."/>
        </authorList>
    </citation>
    <scope>NUCLEOTIDE SEQUENCE [LARGE SCALE GENOMIC DNA]</scope>
</reference>
<dbReference type="SUPFAM" id="SSF51735">
    <property type="entry name" value="NAD(P)-binding Rossmann-fold domains"/>
    <property type="match status" value="1"/>
</dbReference>
<dbReference type="PANTHER" id="PTHR43796:SF2">
    <property type="entry name" value="CARBOXYNORSPERMIDINE SYNTHASE"/>
    <property type="match status" value="1"/>
</dbReference>
<dbReference type="InterPro" id="IPR005097">
    <property type="entry name" value="Sacchrp_dh_NADP-bd"/>
</dbReference>
<dbReference type="InterPro" id="IPR036291">
    <property type="entry name" value="NAD(P)-bd_dom_sf"/>
</dbReference>
<dbReference type="AlphaFoldDB" id="A0A1F6TFL6"/>
<comment type="caution">
    <text evidence="2">The sequence shown here is derived from an EMBL/GenBank/DDBJ whole genome shotgun (WGS) entry which is preliminary data.</text>
</comment>
<dbReference type="Pfam" id="PF03435">
    <property type="entry name" value="Sacchrp_dh_NADP"/>
    <property type="match status" value="1"/>
</dbReference>